<dbReference type="SUPFAM" id="SSF56672">
    <property type="entry name" value="DNA/RNA polymerases"/>
    <property type="match status" value="1"/>
</dbReference>
<dbReference type="PROSITE" id="PS50878">
    <property type="entry name" value="RT_POL"/>
    <property type="match status" value="1"/>
</dbReference>
<dbReference type="KEGG" id="orh:Ornrh_0550"/>
<accession>I3ZYG8</accession>
<dbReference type="GeneID" id="97257287"/>
<dbReference type="HOGENOM" id="CLU_013584_0_0_10"/>
<evidence type="ECO:0000313" key="3">
    <source>
        <dbReference type="EMBL" id="AFL96752.1"/>
    </source>
</evidence>
<proteinExistence type="inferred from homology"/>
<protein>
    <submittedName>
        <fullName evidence="3">Reverse transcriptase (RNA-dependent DNA polymerase)</fullName>
    </submittedName>
</protein>
<dbReference type="EMBL" id="CP003283">
    <property type="protein sequence ID" value="AFL96752.1"/>
    <property type="molecule type" value="Genomic_DNA"/>
</dbReference>
<keyword evidence="3" id="KW-0695">RNA-directed DNA polymerase</keyword>
<gene>
    <name evidence="3" type="ordered locus">Ornrh_0550</name>
</gene>
<organism evidence="3 4">
    <name type="scientific">Ornithobacterium rhinotracheale (strain ATCC 51463 / DSM 15997 / CCUG 23171 / CIP 104009 / LMG 9086)</name>
    <dbReference type="NCBI Taxonomy" id="867902"/>
    <lineage>
        <taxon>Bacteria</taxon>
        <taxon>Pseudomonadati</taxon>
        <taxon>Bacteroidota</taxon>
        <taxon>Flavobacteriia</taxon>
        <taxon>Flavobacteriales</taxon>
        <taxon>Weeksellaceae</taxon>
        <taxon>Ornithobacterium</taxon>
    </lineage>
</organism>
<reference evidence="3 4" key="1">
    <citation type="submission" date="2012-06" db="EMBL/GenBank/DDBJ databases">
        <title>The complete genome of Ornithobacterium rhinotracheale DSM 15997.</title>
        <authorList>
            <consortium name="US DOE Joint Genome Institute (JGI-PGF)"/>
            <person name="Lucas S."/>
            <person name="Copeland A."/>
            <person name="Lapidus A."/>
            <person name="Goodwin L."/>
            <person name="Pitluck S."/>
            <person name="Peters L."/>
            <person name="Mikhailova N."/>
            <person name="Teshima H."/>
            <person name="Kyrpides N."/>
            <person name="Mavromatis K."/>
            <person name="Pagani I."/>
            <person name="Ivanova N."/>
            <person name="Ovchinnikova G."/>
            <person name="Zeytun A."/>
            <person name="Detter J.C."/>
            <person name="Han C."/>
            <person name="Land M."/>
            <person name="Hauser L."/>
            <person name="Markowitz V."/>
            <person name="Cheng J.-F."/>
            <person name="Hugenholtz P."/>
            <person name="Woyke T."/>
            <person name="Wu D."/>
            <person name="Lang E."/>
            <person name="Kopitz M."/>
            <person name="Brambilla E."/>
            <person name="Klenk H.-P."/>
            <person name="Eisen J.A."/>
        </authorList>
    </citation>
    <scope>NUCLEOTIDE SEQUENCE [LARGE SCALE GENOMIC DNA]</scope>
    <source>
        <strain evidence="4">ATCC 51463 / DSM 15997 / CCUG 23171 / LMG 9086</strain>
    </source>
</reference>
<dbReference type="InterPro" id="IPR000477">
    <property type="entry name" value="RT_dom"/>
</dbReference>
<comment type="similarity">
    <text evidence="1">Belongs to the bacterial reverse transcriptase family.</text>
</comment>
<dbReference type="PANTHER" id="PTHR34047:SF8">
    <property type="entry name" value="PROTEIN YKFC"/>
    <property type="match status" value="1"/>
</dbReference>
<dbReference type="Proteomes" id="UP000006051">
    <property type="component" value="Chromosome"/>
</dbReference>
<evidence type="ECO:0000256" key="1">
    <source>
        <dbReference type="ARBA" id="ARBA00034120"/>
    </source>
</evidence>
<dbReference type="Pfam" id="PF00078">
    <property type="entry name" value="RVT_1"/>
    <property type="match status" value="1"/>
</dbReference>
<dbReference type="InterPro" id="IPR043502">
    <property type="entry name" value="DNA/RNA_pol_sf"/>
</dbReference>
<evidence type="ECO:0000259" key="2">
    <source>
        <dbReference type="PROSITE" id="PS50878"/>
    </source>
</evidence>
<feature type="domain" description="Reverse transcriptase" evidence="2">
    <location>
        <begin position="1"/>
        <end position="304"/>
    </location>
</feature>
<dbReference type="GO" id="GO:0003964">
    <property type="term" value="F:RNA-directed DNA polymerase activity"/>
    <property type="evidence" value="ECO:0007669"/>
    <property type="project" value="UniProtKB-KW"/>
</dbReference>
<dbReference type="RefSeq" id="WP_014790373.1">
    <property type="nucleotide sequence ID" value="NC_018016.1"/>
</dbReference>
<dbReference type="InterPro" id="IPR043128">
    <property type="entry name" value="Rev_trsase/Diguanyl_cyclase"/>
</dbReference>
<dbReference type="eggNOG" id="COG3344">
    <property type="taxonomic scope" value="Bacteria"/>
</dbReference>
<keyword evidence="3" id="KW-0548">Nucleotidyltransferase</keyword>
<dbReference type="InterPro" id="IPR051083">
    <property type="entry name" value="GrpII_Intron_Splice-Mob/Def"/>
</dbReference>
<evidence type="ECO:0000313" key="4">
    <source>
        <dbReference type="Proteomes" id="UP000006051"/>
    </source>
</evidence>
<keyword evidence="3" id="KW-0808">Transferase</keyword>
<name>I3ZYG8_ORNRL</name>
<sequence length="403" mass="48348">MIYPKTYALYQKLYKAYFSARKNKRNKRSQLCFEWQYEQEIDKLYNEIVHYAYEPSAPNVFVTTHPVVREIFAPQFRDRVVHHLIYNYIYQYLDKKFIYDSYSCRLQKGTSFGVKRAAQFMRRVSENYTKDAYVLKLDIRGYFMQMNRNILHEKINQMLDYEALKITNTERVYLQYLIRKVVMHDAARRPRLCASPQEWKKVPCAKSLFHAPPNCGLPIGSLTSQLFSNVYLNELDHFVKSELKIKYYGRYVDDMLFMHRSKDYLQQVIDSVACELHKIGLSLHPQKIKLKHYKYGVEFLGRYLLPGRIYLSNRCKKQVKNFQAKFCQDWENAQVYVWQVINPINSYLGVLSEHNTYRLKQEFVEKLPQSLYYYYNLEDKGSSCKLSLNKEYNPKYKYALVDL</sequence>
<dbReference type="AlphaFoldDB" id="I3ZYG8"/>
<dbReference type="Gene3D" id="3.30.70.270">
    <property type="match status" value="1"/>
</dbReference>
<dbReference type="CDD" id="cd01646">
    <property type="entry name" value="RT_Bac_retron_I"/>
    <property type="match status" value="1"/>
</dbReference>
<dbReference type="PANTHER" id="PTHR34047">
    <property type="entry name" value="NUCLEAR INTRON MATURASE 1, MITOCHONDRIAL-RELATED"/>
    <property type="match status" value="1"/>
</dbReference>
<keyword evidence="4" id="KW-1185">Reference proteome</keyword>
<dbReference type="STRING" id="867902.Ornrh_0550"/>